<dbReference type="STRING" id="448.Lery_1487"/>
<keyword evidence="4" id="KW-1185">Reference proteome</keyword>
<keyword evidence="1" id="KW-0175">Coiled coil</keyword>
<comment type="caution">
    <text evidence="3">The sequence shown here is derived from an EMBL/GenBank/DDBJ whole genome shotgun (WGS) entry which is preliminary data.</text>
</comment>
<keyword evidence="2" id="KW-0812">Transmembrane</keyword>
<reference evidence="3 4" key="1">
    <citation type="submission" date="2015-11" db="EMBL/GenBank/DDBJ databases">
        <title>Genomic analysis of 38 Legionella species identifies large and diverse effector repertoires.</title>
        <authorList>
            <person name="Burstein D."/>
            <person name="Amaro F."/>
            <person name="Zusman T."/>
            <person name="Lifshitz Z."/>
            <person name="Cohen O."/>
            <person name="Gilbert J.A."/>
            <person name="Pupko T."/>
            <person name="Shuman H.A."/>
            <person name="Segal G."/>
        </authorList>
    </citation>
    <scope>NUCLEOTIDE SEQUENCE [LARGE SCALE GENOMIC DNA]</scope>
    <source>
        <strain evidence="3 4">SE-32A-C8</strain>
    </source>
</reference>
<dbReference type="PATRIC" id="fig|448.7.peg.1554"/>
<proteinExistence type="predicted"/>
<dbReference type="RefSeq" id="WP_058526636.1">
    <property type="nucleotide sequence ID" value="NZ_CAAAHY010000022.1"/>
</dbReference>
<keyword evidence="2" id="KW-0472">Membrane</keyword>
<gene>
    <name evidence="3" type="ORF">Lery_1487</name>
</gene>
<keyword evidence="2" id="KW-1133">Transmembrane helix</keyword>
<dbReference type="Proteomes" id="UP000054773">
    <property type="component" value="Unassembled WGS sequence"/>
</dbReference>
<organism evidence="3 4">
    <name type="scientific">Legionella erythra</name>
    <dbReference type="NCBI Taxonomy" id="448"/>
    <lineage>
        <taxon>Bacteria</taxon>
        <taxon>Pseudomonadati</taxon>
        <taxon>Pseudomonadota</taxon>
        <taxon>Gammaproteobacteria</taxon>
        <taxon>Legionellales</taxon>
        <taxon>Legionellaceae</taxon>
        <taxon>Legionella</taxon>
    </lineage>
</organism>
<feature type="transmembrane region" description="Helical" evidence="2">
    <location>
        <begin position="388"/>
        <end position="406"/>
    </location>
</feature>
<dbReference type="SUPFAM" id="SSF51905">
    <property type="entry name" value="FAD/NAD(P)-binding domain"/>
    <property type="match status" value="1"/>
</dbReference>
<evidence type="ECO:0000256" key="1">
    <source>
        <dbReference type="SAM" id="Coils"/>
    </source>
</evidence>
<feature type="transmembrane region" description="Helical" evidence="2">
    <location>
        <begin position="413"/>
        <end position="431"/>
    </location>
</feature>
<dbReference type="OrthoDB" id="5653425at2"/>
<sequence length="604" mass="67973">MKPDILVVGAGPIGLLSAIEAKLHNPKANIVLFERNKEYTRHHTLLVDPTAFKGSHPDERLQAILSDFHGPVPTSTIEAKLKQFADELGIKIEYEKIEDPQVLLDRYPSAHTLIGADGAHSTVRKKFFNDEKSVDKNLQYIVEVKYHVRGKTTPTPLTTYAPALSQTEHFVSEQIGRKKNGKTPVSLFFFVDKETYQEVYARKKLKLTDLVKPETRNMTQLANSIRPWLALRRAQLKDQLVADSETIAGVELSTYCTATFAKTLPGNRRVILLGDAGSGVPFNRAFNAGVERTILAAKQVAFPPGQDEAERLKAINTELHEQVRKEIARAKRTNHKVQFGRFIGEVKRGPSYSVAAPLLDEQLLEAMQDARVEQLSFTSRHPRAMTTFAAWLVLTVVALVVFPFLFASIYTAIAAAILLPLAVIAIGVALYKGIAYCLKPNEMDEAQPEPVPFPWEETLSDEQAELLQEERLQDKAKSELMQEPAYLDIKKKIHDEKEALSRLRDHREHVAIKERPHGPLVATSLPLLFPDAHVHFPSTIMEEQPPSSEQLQVHAKRLERIDDEIEKHQRALASYKLKKFGLLKEKLNPSNNKQEESLGMELKS</sequence>
<evidence type="ECO:0000313" key="3">
    <source>
        <dbReference type="EMBL" id="KTC97648.1"/>
    </source>
</evidence>
<protein>
    <submittedName>
        <fullName evidence="3">Salicylyl-CoA 5-hydroxylase</fullName>
    </submittedName>
</protein>
<accession>A0A0W0TQ48</accession>
<dbReference type="EMBL" id="LNYA01000024">
    <property type="protein sequence ID" value="KTC97648.1"/>
    <property type="molecule type" value="Genomic_DNA"/>
</dbReference>
<evidence type="ECO:0000256" key="2">
    <source>
        <dbReference type="SAM" id="Phobius"/>
    </source>
</evidence>
<dbReference type="InterPro" id="IPR036188">
    <property type="entry name" value="FAD/NAD-bd_sf"/>
</dbReference>
<name>A0A0W0TQ48_LEGER</name>
<dbReference type="Gene3D" id="3.30.9.30">
    <property type="match status" value="1"/>
</dbReference>
<dbReference type="AlphaFoldDB" id="A0A0W0TQ48"/>
<evidence type="ECO:0000313" key="4">
    <source>
        <dbReference type="Proteomes" id="UP000054773"/>
    </source>
</evidence>
<feature type="coiled-coil region" evidence="1">
    <location>
        <begin position="551"/>
        <end position="578"/>
    </location>
</feature>
<dbReference type="Gene3D" id="3.50.50.60">
    <property type="entry name" value="FAD/NAD(P)-binding domain"/>
    <property type="match status" value="2"/>
</dbReference>